<feature type="region of interest" description="Disordered" evidence="2">
    <location>
        <begin position="218"/>
        <end position="250"/>
    </location>
</feature>
<feature type="coiled-coil region" evidence="1">
    <location>
        <begin position="273"/>
        <end position="319"/>
    </location>
</feature>
<sequence>MGEARAALRRAKDLTAQAEALEQNPPEARRPAAGAQVTQPAHTALHPGSAIDAQAGDLLTGDFGDINVSDDADAEVLAQLRLLEAEHAPKAGGAEPVITDDTDLELPGAELTEEDLLDPELLAQLQQLEGGEPEEDAGEAHGEAPPSAEEVQAEIARLKEQAMVLKRAGDMAEARAALRRSKELAAVLEQMPISAAGVNSNAPYPESPAAPLDATFASSHASDAPQSTTEPPNLPAKLEGRGGTSANEQAEMPVVDVACGGTDEAGLDGASTWKQLEARAQELKSEAVRLRRDGDDVAARNALRESKILRAQSEALRAQQLGPDMGTVAGGASSLEPPQATPSLLEAPDPSPAPSALLEAGMQDGPHVSTTEETTEASADLASLEPVEMPAMPDAAPVTGGYPRVTHDQSKPIKTVEELEAEAGAMKLQVRVAVCVMIFLSIFQNSGMSKKSHQHHINGDGCRNRPDPMMNKPMLLNEMMAGTKITSFAYCWISVPMLVELTFSQWLLPSAQ</sequence>
<gene>
    <name evidence="3" type="ORF">CYMTET_30333</name>
</gene>
<organism evidence="3 4">
    <name type="scientific">Cymbomonas tetramitiformis</name>
    <dbReference type="NCBI Taxonomy" id="36881"/>
    <lineage>
        <taxon>Eukaryota</taxon>
        <taxon>Viridiplantae</taxon>
        <taxon>Chlorophyta</taxon>
        <taxon>Pyramimonadophyceae</taxon>
        <taxon>Pyramimonadales</taxon>
        <taxon>Pyramimonadaceae</taxon>
        <taxon>Cymbomonas</taxon>
    </lineage>
</organism>
<feature type="compositionally biased region" description="Low complexity" evidence="2">
    <location>
        <begin position="119"/>
        <end position="130"/>
    </location>
</feature>
<protein>
    <submittedName>
        <fullName evidence="3">Uncharacterized protein</fullName>
    </submittedName>
</protein>
<dbReference type="Proteomes" id="UP001190700">
    <property type="component" value="Unassembled WGS sequence"/>
</dbReference>
<feature type="region of interest" description="Disordered" evidence="2">
    <location>
        <begin position="1"/>
        <end position="49"/>
    </location>
</feature>
<feature type="region of interest" description="Disordered" evidence="2">
    <location>
        <begin position="321"/>
        <end position="379"/>
    </location>
</feature>
<keyword evidence="4" id="KW-1185">Reference proteome</keyword>
<proteinExistence type="predicted"/>
<dbReference type="PANTHER" id="PTHR47553:SF1">
    <property type="entry name" value="RING_FYVE_PHD ZINC FINGER SUPERFAMILY PROTEIN"/>
    <property type="match status" value="1"/>
</dbReference>
<evidence type="ECO:0000313" key="3">
    <source>
        <dbReference type="EMBL" id="KAK3260724.1"/>
    </source>
</evidence>
<accession>A0AAE0FJ60</accession>
<name>A0AAE0FJ60_9CHLO</name>
<dbReference type="EMBL" id="LGRX02017466">
    <property type="protein sequence ID" value="KAK3260724.1"/>
    <property type="molecule type" value="Genomic_DNA"/>
</dbReference>
<feature type="compositionally biased region" description="Polar residues" evidence="2">
    <location>
        <begin position="218"/>
        <end position="231"/>
    </location>
</feature>
<feature type="region of interest" description="Disordered" evidence="2">
    <location>
        <begin position="86"/>
        <end position="151"/>
    </location>
</feature>
<evidence type="ECO:0000256" key="1">
    <source>
        <dbReference type="SAM" id="Coils"/>
    </source>
</evidence>
<keyword evidence="1" id="KW-0175">Coiled coil</keyword>
<reference evidence="3 4" key="1">
    <citation type="journal article" date="2015" name="Genome Biol. Evol.">
        <title>Comparative Genomics of a Bacterivorous Green Alga Reveals Evolutionary Causalities and Consequences of Phago-Mixotrophic Mode of Nutrition.</title>
        <authorList>
            <person name="Burns J.A."/>
            <person name="Paasch A."/>
            <person name="Narechania A."/>
            <person name="Kim E."/>
        </authorList>
    </citation>
    <scope>NUCLEOTIDE SEQUENCE [LARGE SCALE GENOMIC DNA]</scope>
    <source>
        <strain evidence="3 4">PLY_AMNH</strain>
    </source>
</reference>
<feature type="compositionally biased region" description="Low complexity" evidence="2">
    <location>
        <begin position="342"/>
        <end position="360"/>
    </location>
</feature>
<comment type="caution">
    <text evidence="3">The sequence shown here is derived from an EMBL/GenBank/DDBJ whole genome shotgun (WGS) entry which is preliminary data.</text>
</comment>
<dbReference type="PANTHER" id="PTHR47553">
    <property type="entry name" value="MYOSIN-11"/>
    <property type="match status" value="1"/>
</dbReference>
<evidence type="ECO:0000313" key="4">
    <source>
        <dbReference type="Proteomes" id="UP001190700"/>
    </source>
</evidence>
<evidence type="ECO:0000256" key="2">
    <source>
        <dbReference type="SAM" id="MobiDB-lite"/>
    </source>
</evidence>
<dbReference type="AlphaFoldDB" id="A0AAE0FJ60"/>